<dbReference type="HOGENOM" id="CLU_572486_0_0_1"/>
<keyword evidence="2" id="KW-1185">Reference proteome</keyword>
<accession>G7DY45</accession>
<organism evidence="1 2">
    <name type="scientific">Mixia osmundae (strain CBS 9802 / IAM 14324 / JCM 22182 / KY 12970)</name>
    <dbReference type="NCBI Taxonomy" id="764103"/>
    <lineage>
        <taxon>Eukaryota</taxon>
        <taxon>Fungi</taxon>
        <taxon>Dikarya</taxon>
        <taxon>Basidiomycota</taxon>
        <taxon>Pucciniomycotina</taxon>
        <taxon>Mixiomycetes</taxon>
        <taxon>Mixiales</taxon>
        <taxon>Mixiaceae</taxon>
        <taxon>Mixia</taxon>
    </lineage>
</organism>
<dbReference type="Proteomes" id="UP000009131">
    <property type="component" value="Unassembled WGS sequence"/>
</dbReference>
<reference evidence="1 2" key="1">
    <citation type="journal article" date="2011" name="J. Gen. Appl. Microbiol.">
        <title>Draft genome sequencing of the enigmatic basidiomycete Mixia osmundae.</title>
        <authorList>
            <person name="Nishida H."/>
            <person name="Nagatsuka Y."/>
            <person name="Sugiyama J."/>
        </authorList>
    </citation>
    <scope>NUCLEOTIDE SEQUENCE [LARGE SCALE GENOMIC DNA]</scope>
    <source>
        <strain evidence="2">CBS 9802 / IAM 14324 / JCM 22182 / KY 12970</strain>
    </source>
</reference>
<evidence type="ECO:0000313" key="2">
    <source>
        <dbReference type="Proteomes" id="UP000009131"/>
    </source>
</evidence>
<dbReference type="EMBL" id="BABT02000062">
    <property type="protein sequence ID" value="GAA95505.1"/>
    <property type="molecule type" value="Genomic_DNA"/>
</dbReference>
<proteinExistence type="predicted"/>
<dbReference type="RefSeq" id="XP_014570017.1">
    <property type="nucleotide sequence ID" value="XM_014714531.1"/>
</dbReference>
<protein>
    <submittedName>
        <fullName evidence="1">Uncharacterized protein</fullName>
    </submittedName>
</protein>
<dbReference type="InParanoid" id="G7DY45"/>
<sequence length="477" mass="52643">MRVVLLAHSYLGISWSVLIFRSRLLSLFLNLFDPPLAPYRPSQYVDQRNLAREGHSRAARLKHFLLRRRPGLPQYKRNLLAMFDFLASSAILKTLLGRHYSARDMLLTPLIVGAPSLRSVLTSTASRMSPAPGASILSSLRDQRWLAMWLVAFTVAHETCHATLLAILARSEAATKAVRLIEARGQSVRANVSDAECPVCLGSGPTWDTATNDSPFAGGQENPLEAFCSAEGHELHRQCLFRWFEEKQLQQRLSRRLPFAAQDTVRIPGLNFTLNFEGQLQGFNVRVTQLAPTPTPQLIGQAMRPWGMPIDGHSIVRSLDEVDRSANDGIHLYLLDSFVACRHAHGQVWWQDFDDQTARAARLAFSAHSGASRVAVLTASNPGPSCAICRGPLSIELHVSPPPKVADQTEERNSSILSLSSKAASSIWSVWSDSLGPASVAAKLAASSFWTLFLWVNSRALADEYFSVRASRDLPST</sequence>
<reference evidence="1 2" key="2">
    <citation type="journal article" date="2012" name="Open Biol.">
        <title>Characteristics of nucleosomes and linker DNA regions on the genome of the basidiomycete Mixia osmundae revealed by mono- and dinucleosome mapping.</title>
        <authorList>
            <person name="Nishida H."/>
            <person name="Kondo S."/>
            <person name="Matsumoto T."/>
            <person name="Suzuki Y."/>
            <person name="Yoshikawa H."/>
            <person name="Taylor T.D."/>
            <person name="Sugiyama J."/>
        </authorList>
    </citation>
    <scope>NUCLEOTIDE SEQUENCE [LARGE SCALE GENOMIC DNA]</scope>
    <source>
        <strain evidence="2">CBS 9802 / IAM 14324 / JCM 22182 / KY 12970</strain>
    </source>
</reference>
<evidence type="ECO:0000313" key="1">
    <source>
        <dbReference type="EMBL" id="GAA95505.1"/>
    </source>
</evidence>
<comment type="caution">
    <text evidence="1">The sequence shown here is derived from an EMBL/GenBank/DDBJ whole genome shotgun (WGS) entry which is preliminary data.</text>
</comment>
<name>G7DY45_MIXOS</name>
<dbReference type="AlphaFoldDB" id="G7DY45"/>
<gene>
    <name evidence="1" type="primary">Mo02160</name>
    <name evidence="1" type="ORF">E5Q_02160</name>
</gene>